<evidence type="ECO:0000256" key="1">
    <source>
        <dbReference type="ARBA" id="ARBA00004236"/>
    </source>
</evidence>
<dbReference type="InterPro" id="IPR050051">
    <property type="entry name" value="EccE_dom"/>
</dbReference>
<organism evidence="9 10">
    <name type="scientific">Mycolicibacter minnesotensis</name>
    <dbReference type="NCBI Taxonomy" id="1118379"/>
    <lineage>
        <taxon>Bacteria</taxon>
        <taxon>Bacillati</taxon>
        <taxon>Actinomycetota</taxon>
        <taxon>Actinomycetes</taxon>
        <taxon>Mycobacteriales</taxon>
        <taxon>Mycobacteriaceae</taxon>
        <taxon>Mycolicibacter</taxon>
    </lineage>
</organism>
<dbReference type="NCBIfam" id="TIGR03923">
    <property type="entry name" value="T7SS_EccE"/>
    <property type="match status" value="1"/>
</dbReference>
<keyword evidence="4 7" id="KW-0812">Transmembrane</keyword>
<keyword evidence="10" id="KW-1185">Reference proteome</keyword>
<evidence type="ECO:0000256" key="3">
    <source>
        <dbReference type="ARBA" id="ARBA00022475"/>
    </source>
</evidence>
<keyword evidence="3" id="KW-1003">Cell membrane</keyword>
<accession>A0AA91M7M9</accession>
<dbReference type="Proteomes" id="UP000192320">
    <property type="component" value="Unassembled WGS sequence"/>
</dbReference>
<feature type="transmembrane region" description="Helical" evidence="7">
    <location>
        <begin position="35"/>
        <end position="54"/>
    </location>
</feature>
<dbReference type="RefSeq" id="WP_083022521.1">
    <property type="nucleotide sequence ID" value="NZ_AP022589.1"/>
</dbReference>
<keyword evidence="6 7" id="KW-0472">Membrane</keyword>
<evidence type="ECO:0000313" key="10">
    <source>
        <dbReference type="Proteomes" id="UP000192320"/>
    </source>
</evidence>
<dbReference type="InterPro" id="IPR021368">
    <property type="entry name" value="T7SS_EccE"/>
</dbReference>
<comment type="caution">
    <text evidence="9">The sequence shown here is derived from an EMBL/GenBank/DDBJ whole genome shotgun (WGS) entry which is preliminary data.</text>
</comment>
<reference evidence="9 10" key="1">
    <citation type="submission" date="2017-02" db="EMBL/GenBank/DDBJ databases">
        <title>The new phylogeny of genus Mycobacterium.</title>
        <authorList>
            <person name="Tortoli E."/>
            <person name="Trovato A."/>
            <person name="Cirillo D.M."/>
        </authorList>
    </citation>
    <scope>NUCLEOTIDE SEQUENCE [LARGE SCALE GENOMIC DNA]</scope>
    <source>
        <strain evidence="9 10">DSM 45633</strain>
    </source>
</reference>
<keyword evidence="5 7" id="KW-1133">Transmembrane helix</keyword>
<proteinExistence type="inferred from homology"/>
<evidence type="ECO:0000259" key="8">
    <source>
        <dbReference type="Pfam" id="PF11203"/>
    </source>
</evidence>
<dbReference type="EMBL" id="MVHZ01000002">
    <property type="protein sequence ID" value="ORB03695.1"/>
    <property type="molecule type" value="Genomic_DNA"/>
</dbReference>
<protein>
    <submittedName>
        <fullName evidence="9">Type VII secretion protein EccE</fullName>
    </submittedName>
</protein>
<feature type="domain" description="Type VII secretion system protein EccE" evidence="8">
    <location>
        <begin position="135"/>
        <end position="219"/>
    </location>
</feature>
<dbReference type="Pfam" id="PF11203">
    <property type="entry name" value="EccE"/>
    <property type="match status" value="1"/>
</dbReference>
<name>A0AA91M7M9_9MYCO</name>
<gene>
    <name evidence="9" type="ORF">BST33_01765</name>
</gene>
<dbReference type="GO" id="GO:0005886">
    <property type="term" value="C:plasma membrane"/>
    <property type="evidence" value="ECO:0007669"/>
    <property type="project" value="UniProtKB-SubCell"/>
</dbReference>
<sequence>MTTIPRPGPARIALVLLAVVPAVLANPWETSAQRWALAVGVLVTILLLGWWQGLHFTTIARRRIAMLRSGGGAHSDRRAVAGVKATAALRITASAAGDALPLELIADYLNRYGLRADAVRVTSRDTRSASDAGASDTWIGLTYSAAANLAALQARSASVPLQSTVDVAVRRLADHLREIGWETVTVARDEVPALVDPNAREAWRSVIDGSGDHVAAYQVGIDAALADTLSRIRAAHADETWTALEFAEDGGQRTVAVACALRTGSAPDCVPVAGLISQQGNQRNALRGLHPLSGIRLDGHAALSGDDLAGLRWPVAAAAPAR</sequence>
<comment type="subcellular location">
    <subcellularLocation>
        <location evidence="1">Cell membrane</location>
    </subcellularLocation>
</comment>
<evidence type="ECO:0000256" key="7">
    <source>
        <dbReference type="SAM" id="Phobius"/>
    </source>
</evidence>
<comment type="similarity">
    <text evidence="2">Belongs to the EccE family.</text>
</comment>
<evidence type="ECO:0000313" key="9">
    <source>
        <dbReference type="EMBL" id="ORB03695.1"/>
    </source>
</evidence>
<evidence type="ECO:0000256" key="5">
    <source>
        <dbReference type="ARBA" id="ARBA00022989"/>
    </source>
</evidence>
<evidence type="ECO:0000256" key="4">
    <source>
        <dbReference type="ARBA" id="ARBA00022692"/>
    </source>
</evidence>
<evidence type="ECO:0000256" key="2">
    <source>
        <dbReference type="ARBA" id="ARBA00007759"/>
    </source>
</evidence>
<evidence type="ECO:0000256" key="6">
    <source>
        <dbReference type="ARBA" id="ARBA00023136"/>
    </source>
</evidence>
<dbReference type="AlphaFoldDB" id="A0AA91M7M9"/>